<reference evidence="1" key="1">
    <citation type="submission" date="2021-03" db="EMBL/GenBank/DDBJ databases">
        <title>Draft genome sequence of rust myrtle Austropuccinia psidii MF-1, a brazilian biotype.</title>
        <authorList>
            <person name="Quecine M.C."/>
            <person name="Pachon D.M.R."/>
            <person name="Bonatelli M.L."/>
            <person name="Correr F.H."/>
            <person name="Franceschini L.M."/>
            <person name="Leite T.F."/>
            <person name="Margarido G.R.A."/>
            <person name="Almeida C.A."/>
            <person name="Ferrarezi J.A."/>
            <person name="Labate C.A."/>
        </authorList>
    </citation>
    <scope>NUCLEOTIDE SEQUENCE</scope>
    <source>
        <strain evidence="1">MF-1</strain>
    </source>
</reference>
<evidence type="ECO:0000313" key="2">
    <source>
        <dbReference type="Proteomes" id="UP000765509"/>
    </source>
</evidence>
<protein>
    <submittedName>
        <fullName evidence="1">Uncharacterized protein</fullName>
    </submittedName>
</protein>
<gene>
    <name evidence="1" type="ORF">O181_004372</name>
</gene>
<proteinExistence type="predicted"/>
<comment type="caution">
    <text evidence="1">The sequence shown here is derived from an EMBL/GenBank/DDBJ whole genome shotgun (WGS) entry which is preliminary data.</text>
</comment>
<dbReference type="EMBL" id="AVOT02000842">
    <property type="protein sequence ID" value="MBW0464657.1"/>
    <property type="molecule type" value="Genomic_DNA"/>
</dbReference>
<name>A0A9Q3BGN4_9BASI</name>
<accession>A0A9Q3BGN4</accession>
<dbReference type="AlphaFoldDB" id="A0A9Q3BGN4"/>
<organism evidence="1 2">
    <name type="scientific">Austropuccinia psidii MF-1</name>
    <dbReference type="NCBI Taxonomy" id="1389203"/>
    <lineage>
        <taxon>Eukaryota</taxon>
        <taxon>Fungi</taxon>
        <taxon>Dikarya</taxon>
        <taxon>Basidiomycota</taxon>
        <taxon>Pucciniomycotina</taxon>
        <taxon>Pucciniomycetes</taxon>
        <taxon>Pucciniales</taxon>
        <taxon>Sphaerophragmiaceae</taxon>
        <taxon>Austropuccinia</taxon>
    </lineage>
</organism>
<evidence type="ECO:0000313" key="1">
    <source>
        <dbReference type="EMBL" id="MBW0464657.1"/>
    </source>
</evidence>
<keyword evidence="2" id="KW-1185">Reference proteome</keyword>
<sequence>MPGGDCHLWLCYQYSLVAVLTLEFFVNITESGFFEGYLIGAELTIIMFFEATKGKSAEKIGVKVFTLPDYGNGKPVLPLPVFLKERMVRESRDFVMPGSGENR</sequence>
<dbReference type="Proteomes" id="UP000765509">
    <property type="component" value="Unassembled WGS sequence"/>
</dbReference>